<dbReference type="Proteomes" id="UP000294593">
    <property type="component" value="Unassembled WGS sequence"/>
</dbReference>
<evidence type="ECO:0000313" key="2">
    <source>
        <dbReference type="EMBL" id="TDP79334.1"/>
    </source>
</evidence>
<accession>A0A4R6R152</accession>
<name>A0A4R6R152_9BURK</name>
<dbReference type="AlphaFoldDB" id="A0A4R6R152"/>
<reference evidence="2 3" key="1">
    <citation type="submission" date="2019-03" db="EMBL/GenBank/DDBJ databases">
        <title>Genomic Encyclopedia of Type Strains, Phase IV (KMG-IV): sequencing the most valuable type-strain genomes for metagenomic binning, comparative biology and taxonomic classification.</title>
        <authorList>
            <person name="Goeker M."/>
        </authorList>
    </citation>
    <scope>NUCLEOTIDE SEQUENCE [LARGE SCALE GENOMIC DNA]</scope>
    <source>
        <strain evidence="2 3">DSM 11901</strain>
    </source>
</reference>
<protein>
    <submittedName>
        <fullName evidence="2">Excisionase family DNA binding protein</fullName>
    </submittedName>
</protein>
<gene>
    <name evidence="2" type="ORF">EV672_1155</name>
</gene>
<evidence type="ECO:0000313" key="3">
    <source>
        <dbReference type="Proteomes" id="UP000294593"/>
    </source>
</evidence>
<feature type="domain" description="Helix-turn-helix" evidence="1">
    <location>
        <begin position="94"/>
        <end position="141"/>
    </location>
</feature>
<organism evidence="2 3">
    <name type="scientific">Aquabacterium commune</name>
    <dbReference type="NCBI Taxonomy" id="70586"/>
    <lineage>
        <taxon>Bacteria</taxon>
        <taxon>Pseudomonadati</taxon>
        <taxon>Pseudomonadota</taxon>
        <taxon>Betaproteobacteria</taxon>
        <taxon>Burkholderiales</taxon>
        <taxon>Aquabacterium</taxon>
    </lineage>
</organism>
<proteinExistence type="predicted"/>
<evidence type="ECO:0000259" key="1">
    <source>
        <dbReference type="Pfam" id="PF12728"/>
    </source>
</evidence>
<dbReference type="EMBL" id="SNXW01000015">
    <property type="protein sequence ID" value="TDP79334.1"/>
    <property type="molecule type" value="Genomic_DNA"/>
</dbReference>
<sequence length="163" mass="18167">MAAPEVRMSTLERNGEIMPPVMSAQDAEMARAAQRCIMAALDHSRAASIMLTDDEGNQPVIQVPPQALKVIAQVLGAMSERRPIVVMPSKQEVSTVEAANFLNVSRPFVIKEIEQGRLPYRMVGTHRRIAFNDLMQYAEKMRACQQSALDRMAENAHELGLDY</sequence>
<keyword evidence="3" id="KW-1185">Reference proteome</keyword>
<dbReference type="NCBIfam" id="TIGR01764">
    <property type="entry name" value="excise"/>
    <property type="match status" value="1"/>
</dbReference>
<dbReference type="InterPro" id="IPR010093">
    <property type="entry name" value="SinI_DNA-bd"/>
</dbReference>
<comment type="caution">
    <text evidence="2">The sequence shown here is derived from an EMBL/GenBank/DDBJ whole genome shotgun (WGS) entry which is preliminary data.</text>
</comment>
<dbReference type="InterPro" id="IPR041657">
    <property type="entry name" value="HTH_17"/>
</dbReference>
<dbReference type="Pfam" id="PF12728">
    <property type="entry name" value="HTH_17"/>
    <property type="match status" value="1"/>
</dbReference>
<dbReference type="GO" id="GO:0003677">
    <property type="term" value="F:DNA binding"/>
    <property type="evidence" value="ECO:0007669"/>
    <property type="project" value="InterPro"/>
</dbReference>